<accession>A0A392WEZ7</accession>
<protein>
    <submittedName>
        <fullName evidence="1">Uncharacterized protein</fullName>
    </submittedName>
</protein>
<proteinExistence type="predicted"/>
<evidence type="ECO:0000313" key="1">
    <source>
        <dbReference type="EMBL" id="MCI97155.1"/>
    </source>
</evidence>
<evidence type="ECO:0000313" key="2">
    <source>
        <dbReference type="Proteomes" id="UP000265520"/>
    </source>
</evidence>
<keyword evidence="2" id="KW-1185">Reference proteome</keyword>
<sequence>MLSSLSLASARNLRKVQCLLAFSGSSEKLSGSFTNLSLFLAPARNLRKSV</sequence>
<dbReference type="EMBL" id="LXQA011434359">
    <property type="protein sequence ID" value="MCI97155.1"/>
    <property type="molecule type" value="Genomic_DNA"/>
</dbReference>
<organism evidence="1 2">
    <name type="scientific">Trifolium medium</name>
    <dbReference type="NCBI Taxonomy" id="97028"/>
    <lineage>
        <taxon>Eukaryota</taxon>
        <taxon>Viridiplantae</taxon>
        <taxon>Streptophyta</taxon>
        <taxon>Embryophyta</taxon>
        <taxon>Tracheophyta</taxon>
        <taxon>Spermatophyta</taxon>
        <taxon>Magnoliopsida</taxon>
        <taxon>eudicotyledons</taxon>
        <taxon>Gunneridae</taxon>
        <taxon>Pentapetalae</taxon>
        <taxon>rosids</taxon>
        <taxon>fabids</taxon>
        <taxon>Fabales</taxon>
        <taxon>Fabaceae</taxon>
        <taxon>Papilionoideae</taxon>
        <taxon>50 kb inversion clade</taxon>
        <taxon>NPAAA clade</taxon>
        <taxon>Hologalegina</taxon>
        <taxon>IRL clade</taxon>
        <taxon>Trifolieae</taxon>
        <taxon>Trifolium</taxon>
    </lineage>
</organism>
<feature type="non-terminal residue" evidence="1">
    <location>
        <position position="50"/>
    </location>
</feature>
<dbReference type="Proteomes" id="UP000265520">
    <property type="component" value="Unassembled WGS sequence"/>
</dbReference>
<reference evidence="1 2" key="1">
    <citation type="journal article" date="2018" name="Front. Plant Sci.">
        <title>Red Clover (Trifolium pratense) and Zigzag Clover (T. medium) - A Picture of Genomic Similarities and Differences.</title>
        <authorList>
            <person name="Dluhosova J."/>
            <person name="Istvanek J."/>
            <person name="Nedelnik J."/>
            <person name="Repkova J."/>
        </authorList>
    </citation>
    <scope>NUCLEOTIDE SEQUENCE [LARGE SCALE GENOMIC DNA]</scope>
    <source>
        <strain evidence="2">cv. 10/8</strain>
        <tissue evidence="1">Leaf</tissue>
    </source>
</reference>
<name>A0A392WEZ7_9FABA</name>
<comment type="caution">
    <text evidence="1">The sequence shown here is derived from an EMBL/GenBank/DDBJ whole genome shotgun (WGS) entry which is preliminary data.</text>
</comment>
<dbReference type="AlphaFoldDB" id="A0A392WEZ7"/>